<feature type="transmembrane region" description="Helical" evidence="10">
    <location>
        <begin position="483"/>
        <end position="504"/>
    </location>
</feature>
<evidence type="ECO:0000256" key="6">
    <source>
        <dbReference type="ARBA" id="ARBA00022989"/>
    </source>
</evidence>
<evidence type="ECO:0000256" key="4">
    <source>
        <dbReference type="ARBA" id="ARBA00022960"/>
    </source>
</evidence>
<evidence type="ECO:0000256" key="5">
    <source>
        <dbReference type="ARBA" id="ARBA00022984"/>
    </source>
</evidence>
<dbReference type="OrthoDB" id="9816572at2"/>
<feature type="transmembrane region" description="Helical" evidence="10">
    <location>
        <begin position="157"/>
        <end position="178"/>
    </location>
</feature>
<keyword evidence="4 10" id="KW-0133">Cell shape</keyword>
<evidence type="ECO:0000313" key="12">
    <source>
        <dbReference type="EMBL" id="RED51468.1"/>
    </source>
</evidence>
<dbReference type="GO" id="GO:0071555">
    <property type="term" value="P:cell wall organization"/>
    <property type="evidence" value="ECO:0007669"/>
    <property type="project" value="UniProtKB-UniRule"/>
</dbReference>
<dbReference type="GO" id="GO:0003824">
    <property type="term" value="F:catalytic activity"/>
    <property type="evidence" value="ECO:0007669"/>
    <property type="project" value="InterPro"/>
</dbReference>
<dbReference type="PANTHER" id="PTHR47019:SF1">
    <property type="entry name" value="LIPID II FLIPPASE MURJ"/>
    <property type="match status" value="1"/>
</dbReference>
<feature type="transmembrane region" description="Helical" evidence="10">
    <location>
        <begin position="230"/>
        <end position="255"/>
    </location>
</feature>
<dbReference type="CDD" id="cd13123">
    <property type="entry name" value="MATE_MurJ_like"/>
    <property type="match status" value="1"/>
</dbReference>
<evidence type="ECO:0000256" key="8">
    <source>
        <dbReference type="ARBA" id="ARBA00060041"/>
    </source>
</evidence>
<comment type="function">
    <text evidence="8 10 11">Involved in peptidoglycan biosynthesis. Transports lipid-linked peptidoglycan precursors from the inner to the outer leaflet of the cytoplasmic membrane.</text>
</comment>
<feature type="transmembrane region" description="Helical" evidence="10">
    <location>
        <begin position="190"/>
        <end position="209"/>
    </location>
</feature>
<feature type="transmembrane region" description="Helical" evidence="10">
    <location>
        <begin position="26"/>
        <end position="45"/>
    </location>
</feature>
<evidence type="ECO:0000256" key="3">
    <source>
        <dbReference type="ARBA" id="ARBA00022692"/>
    </source>
</evidence>
<dbReference type="NCBIfam" id="TIGR01695">
    <property type="entry name" value="murJ_mviN"/>
    <property type="match status" value="1"/>
</dbReference>
<keyword evidence="2 10" id="KW-1003">Cell membrane</keyword>
<feature type="transmembrane region" description="Helical" evidence="10">
    <location>
        <begin position="411"/>
        <end position="431"/>
    </location>
</feature>
<keyword evidence="3 10" id="KW-0812">Transmembrane</keyword>
<gene>
    <name evidence="10" type="primary">murJ</name>
    <name evidence="12" type="ORF">DFP90_103270</name>
</gene>
<keyword evidence="10 11" id="KW-0961">Cell wall biogenesis/degradation</keyword>
<dbReference type="GO" id="GO:0009252">
    <property type="term" value="P:peptidoglycan biosynthetic process"/>
    <property type="evidence" value="ECO:0007669"/>
    <property type="project" value="UniProtKB-UniRule"/>
</dbReference>
<comment type="subcellular location">
    <subcellularLocation>
        <location evidence="10">Cell inner membrane</location>
        <topology evidence="10">Multi-pass membrane protein</topology>
    </subcellularLocation>
    <subcellularLocation>
        <location evidence="1">Cell membrane</location>
        <topology evidence="1">Multi-pass membrane protein</topology>
    </subcellularLocation>
</comment>
<evidence type="ECO:0000256" key="10">
    <source>
        <dbReference type="HAMAP-Rule" id="MF_02078"/>
    </source>
</evidence>
<dbReference type="PIRSF" id="PIRSF002869">
    <property type="entry name" value="MviN"/>
    <property type="match status" value="1"/>
</dbReference>
<comment type="pathway">
    <text evidence="10">Cell wall biogenesis; peptidoglycan biosynthesis.</text>
</comment>
<evidence type="ECO:0000256" key="7">
    <source>
        <dbReference type="ARBA" id="ARBA00023136"/>
    </source>
</evidence>
<feature type="transmembrane region" description="Helical" evidence="10">
    <location>
        <begin position="87"/>
        <end position="109"/>
    </location>
</feature>
<keyword evidence="6 10" id="KW-1133">Transmembrane helix</keyword>
<dbReference type="PANTHER" id="PTHR47019">
    <property type="entry name" value="LIPID II FLIPPASE MURJ"/>
    <property type="match status" value="1"/>
</dbReference>
<evidence type="ECO:0000256" key="1">
    <source>
        <dbReference type="ARBA" id="ARBA00004651"/>
    </source>
</evidence>
<dbReference type="HAMAP" id="MF_02078">
    <property type="entry name" value="MurJ_MviN"/>
    <property type="match status" value="1"/>
</dbReference>
<comment type="similarity">
    <text evidence="9 10 11">Belongs to the MurJ/MviN family.</text>
</comment>
<dbReference type="RefSeq" id="WP_115936355.1">
    <property type="nucleotide sequence ID" value="NZ_QRDW01000003.1"/>
</dbReference>
<dbReference type="PROSITE" id="PS00166">
    <property type="entry name" value="ENOYL_COA_HYDRATASE"/>
    <property type="match status" value="1"/>
</dbReference>
<dbReference type="InterPro" id="IPR004268">
    <property type="entry name" value="MurJ"/>
</dbReference>
<dbReference type="Proteomes" id="UP000256845">
    <property type="component" value="Unassembled WGS sequence"/>
</dbReference>
<reference evidence="12 13" key="1">
    <citation type="submission" date="2018-07" db="EMBL/GenBank/DDBJ databases">
        <title>Genomic Encyclopedia of Type Strains, Phase III (KMG-III): the genomes of soil and plant-associated and newly described type strains.</title>
        <authorList>
            <person name="Whitman W."/>
        </authorList>
    </citation>
    <scope>NUCLEOTIDE SEQUENCE [LARGE SCALE GENOMIC DNA]</scope>
    <source>
        <strain evidence="12 13">CECT 8488</strain>
    </source>
</reference>
<keyword evidence="10 11" id="KW-0813">Transport</keyword>
<dbReference type="PRINTS" id="PR01806">
    <property type="entry name" value="VIRFACTRMVIN"/>
</dbReference>
<sequence>MSLLRSVATVGGWTMMSRVLGFIRDVMIANVVGAGMVADAFFMAFKFPNLFRRLFGEGAMNAAFVPLYAGRVEADGIAEARRFGGEVAAILVTFMLFFTIVCLAAMPWIMQAVAPGFVDDQEKFTLTVALAQITFPYLLFMVLCAQFSGMLNSVGKFAHAAAAPVLLNVVMITTLSLISLDVVSLPGHAMAVGVTIAGAIQFLFLARACHKAGVMVRLPRPRLTPGVKRLLILMAPGVLGAGVIQINVLIGDMLASLLREGSVSFLYYADRINQLPLGVVGVAVGIALLPLLTRQLKAGETGAANHSMNRALELSLFLTVPAAVALIAMPWPIVTVLFERGEFDAATSVATADALRAYAIGLPAYVLIKALSPGFFAREDTRTPVRVAMINVALNIALAVILMQFLAHVGIALAVAVTAWANTIALAVILVRRGHFQLDQRLKRILPRLTVAAGLMGAALYFATGLISGWLQGADFLLRLASLTGLVAGGGLLYLVTAQILGAADLREVKGMLKRGKN</sequence>
<name>A0A3D9HPQ5_9PROT</name>
<dbReference type="InterPro" id="IPR018376">
    <property type="entry name" value="Enoyl-CoA_hyd/isom_CS"/>
</dbReference>
<dbReference type="GO" id="GO:0005886">
    <property type="term" value="C:plasma membrane"/>
    <property type="evidence" value="ECO:0007669"/>
    <property type="project" value="UniProtKB-SubCell"/>
</dbReference>
<keyword evidence="13" id="KW-1185">Reference proteome</keyword>
<feature type="transmembrane region" description="Helical" evidence="10">
    <location>
        <begin position="451"/>
        <end position="471"/>
    </location>
</feature>
<dbReference type="GO" id="GO:0015648">
    <property type="term" value="F:lipid-linked peptidoglycan transporter activity"/>
    <property type="evidence" value="ECO:0007669"/>
    <property type="project" value="UniProtKB-UniRule"/>
</dbReference>
<dbReference type="EMBL" id="QRDW01000003">
    <property type="protein sequence ID" value="RED51468.1"/>
    <property type="molecule type" value="Genomic_DNA"/>
</dbReference>
<dbReference type="GO" id="GO:0008360">
    <property type="term" value="P:regulation of cell shape"/>
    <property type="evidence" value="ECO:0007669"/>
    <property type="project" value="UniProtKB-UniRule"/>
</dbReference>
<keyword evidence="5 10" id="KW-0573">Peptidoglycan synthesis</keyword>
<feature type="transmembrane region" description="Helical" evidence="10">
    <location>
        <begin position="314"/>
        <end position="338"/>
    </location>
</feature>
<dbReference type="InterPro" id="IPR051050">
    <property type="entry name" value="Lipid_II_flippase_MurJ/MviN"/>
</dbReference>
<feature type="transmembrane region" description="Helical" evidence="10">
    <location>
        <begin position="124"/>
        <end position="145"/>
    </location>
</feature>
<evidence type="ECO:0000313" key="13">
    <source>
        <dbReference type="Proteomes" id="UP000256845"/>
    </source>
</evidence>
<organism evidence="12 13">
    <name type="scientific">Aestuariispira insulae</name>
    <dbReference type="NCBI Taxonomy" id="1461337"/>
    <lineage>
        <taxon>Bacteria</taxon>
        <taxon>Pseudomonadati</taxon>
        <taxon>Pseudomonadota</taxon>
        <taxon>Alphaproteobacteria</taxon>
        <taxon>Rhodospirillales</taxon>
        <taxon>Kiloniellaceae</taxon>
        <taxon>Aestuariispira</taxon>
    </lineage>
</organism>
<dbReference type="AlphaFoldDB" id="A0A3D9HPQ5"/>
<dbReference type="Pfam" id="PF03023">
    <property type="entry name" value="MurJ"/>
    <property type="match status" value="1"/>
</dbReference>
<feature type="transmembrane region" description="Helical" evidence="10">
    <location>
        <begin position="388"/>
        <end position="405"/>
    </location>
</feature>
<keyword evidence="7 10" id="KW-0472">Membrane</keyword>
<evidence type="ECO:0000256" key="2">
    <source>
        <dbReference type="ARBA" id="ARBA00022475"/>
    </source>
</evidence>
<protein>
    <recommendedName>
        <fullName evidence="10">Probable lipid II flippase MurJ</fullName>
    </recommendedName>
</protein>
<evidence type="ECO:0000256" key="9">
    <source>
        <dbReference type="ARBA" id="ARBA00061532"/>
    </source>
</evidence>
<feature type="transmembrane region" description="Helical" evidence="10">
    <location>
        <begin position="275"/>
        <end position="293"/>
    </location>
</feature>
<accession>A0A3D9HPQ5</accession>
<proteinExistence type="inferred from homology"/>
<keyword evidence="10" id="KW-0997">Cell inner membrane</keyword>
<comment type="caution">
    <text evidence="12">The sequence shown here is derived from an EMBL/GenBank/DDBJ whole genome shotgun (WGS) entry which is preliminary data.</text>
</comment>
<dbReference type="GO" id="GO:0034204">
    <property type="term" value="P:lipid translocation"/>
    <property type="evidence" value="ECO:0007669"/>
    <property type="project" value="TreeGrafter"/>
</dbReference>
<feature type="transmembrane region" description="Helical" evidence="10">
    <location>
        <begin position="358"/>
        <end position="376"/>
    </location>
</feature>
<evidence type="ECO:0000256" key="11">
    <source>
        <dbReference type="PIRNR" id="PIRNR002869"/>
    </source>
</evidence>
<dbReference type="UniPathway" id="UPA00219"/>